<dbReference type="InterPro" id="IPR046203">
    <property type="entry name" value="DUF6236"/>
</dbReference>
<keyword evidence="2" id="KW-1185">Reference proteome</keyword>
<reference evidence="2" key="1">
    <citation type="journal article" date="2019" name="Int. J. Syst. Evol. Microbiol.">
        <title>The Global Catalogue of Microorganisms (GCM) 10K type strain sequencing project: providing services to taxonomists for standard genome sequencing and annotation.</title>
        <authorList>
            <consortium name="The Broad Institute Genomics Platform"/>
            <consortium name="The Broad Institute Genome Sequencing Center for Infectious Disease"/>
            <person name="Wu L."/>
            <person name="Ma J."/>
        </authorList>
    </citation>
    <scope>NUCLEOTIDE SEQUENCE [LARGE SCALE GENOMIC DNA]</scope>
    <source>
        <strain evidence="2">JCM 17938</strain>
    </source>
</reference>
<evidence type="ECO:0000313" key="1">
    <source>
        <dbReference type="EMBL" id="GAA4615292.1"/>
    </source>
</evidence>
<dbReference type="Proteomes" id="UP001500212">
    <property type="component" value="Unassembled WGS sequence"/>
</dbReference>
<comment type="caution">
    <text evidence="1">The sequence shown here is derived from an EMBL/GenBank/DDBJ whole genome shotgun (WGS) entry which is preliminary data.</text>
</comment>
<dbReference type="Pfam" id="PF19749">
    <property type="entry name" value="DUF6236"/>
    <property type="match status" value="1"/>
</dbReference>
<accession>A0ABP8TUX6</accession>
<name>A0ABP8TUX6_9ACTN</name>
<dbReference type="EMBL" id="BAABHJ010000027">
    <property type="protein sequence ID" value="GAA4615292.1"/>
    <property type="molecule type" value="Genomic_DNA"/>
</dbReference>
<dbReference type="RefSeq" id="WP_345363621.1">
    <property type="nucleotide sequence ID" value="NZ_BAABHJ010000027.1"/>
</dbReference>
<gene>
    <name evidence="1" type="ORF">GCM10023195_67320</name>
</gene>
<organism evidence="1 2">
    <name type="scientific">Actinoallomurus liliacearum</name>
    <dbReference type="NCBI Taxonomy" id="1080073"/>
    <lineage>
        <taxon>Bacteria</taxon>
        <taxon>Bacillati</taxon>
        <taxon>Actinomycetota</taxon>
        <taxon>Actinomycetes</taxon>
        <taxon>Streptosporangiales</taxon>
        <taxon>Thermomonosporaceae</taxon>
        <taxon>Actinoallomurus</taxon>
    </lineage>
</organism>
<protein>
    <submittedName>
        <fullName evidence="1">Uncharacterized protein</fullName>
    </submittedName>
</protein>
<sequence>MSTNTLYYPWMHFQDEGWLKLALLTWDSMARVRARDVDDRDSDTVRQVIQETNFLKEITPSHRDLEEVNAAFMEIFEIAGDQIATRFRHDQADWAKEYAAYEPPVSQRPRSPRNDLTWIYCGPAGPKVAYVLQEQLLMRGMAVYHQGSWLGMRPKLASIYLAALADAIARHNRISPVTDDVRVHHAVGAVDRLAELMLNDDHKASALQNPREAYIHLALNAVIVPKQLTHIPVQKIIRFRNDHAAELAAFHEHVAGLADELLEIAEVENLDIAQAHLQSIFQKSTKPQLDDLRRALRTFGIDSVVGSLGLKFDAQAAAGTFLGGLAAASGHLTVAGASIGVTIVPYLAGKYKGYREARRTSPVAYLLAVDRKLTD</sequence>
<evidence type="ECO:0000313" key="2">
    <source>
        <dbReference type="Proteomes" id="UP001500212"/>
    </source>
</evidence>
<proteinExistence type="predicted"/>